<dbReference type="Gene3D" id="1.20.120.1080">
    <property type="match status" value="1"/>
</dbReference>
<evidence type="ECO:0000259" key="6">
    <source>
        <dbReference type="PROSITE" id="PS51194"/>
    </source>
</evidence>
<dbReference type="InterPro" id="IPR011545">
    <property type="entry name" value="DEAD/DEAH_box_helicase_dom"/>
</dbReference>
<accession>A0ABS5T1M6</accession>
<feature type="domain" description="Helicase C-terminal" evidence="6">
    <location>
        <begin position="204"/>
        <end position="372"/>
    </location>
</feature>
<proteinExistence type="predicted"/>
<comment type="caution">
    <text evidence="7">The sequence shown here is derived from an EMBL/GenBank/DDBJ whole genome shotgun (WGS) entry which is preliminary data.</text>
</comment>
<evidence type="ECO:0000256" key="4">
    <source>
        <dbReference type="ARBA" id="ARBA00022840"/>
    </source>
</evidence>
<dbReference type="CDD" id="cd18791">
    <property type="entry name" value="SF2_C_RHA"/>
    <property type="match status" value="1"/>
</dbReference>
<organism evidence="7 8">
    <name type="scientific">Rosenbergiella australiborealis</name>
    <dbReference type="NCBI Taxonomy" id="1544696"/>
    <lineage>
        <taxon>Bacteria</taxon>
        <taxon>Pseudomonadati</taxon>
        <taxon>Pseudomonadota</taxon>
        <taxon>Gammaproteobacteria</taxon>
        <taxon>Enterobacterales</taxon>
        <taxon>Erwiniaceae</taxon>
        <taxon>Rosenbergiella</taxon>
    </lineage>
</organism>
<dbReference type="SMART" id="SM00487">
    <property type="entry name" value="DEXDc"/>
    <property type="match status" value="1"/>
</dbReference>
<evidence type="ECO:0000313" key="8">
    <source>
        <dbReference type="Proteomes" id="UP000786875"/>
    </source>
</evidence>
<evidence type="ECO:0000256" key="2">
    <source>
        <dbReference type="ARBA" id="ARBA00022801"/>
    </source>
</evidence>
<protein>
    <submittedName>
        <fullName evidence="7">ATP-dependent helicase HrpB</fullName>
        <ecNumber evidence="7">3.6.4.13</ecNumber>
    </submittedName>
</protein>
<evidence type="ECO:0000256" key="1">
    <source>
        <dbReference type="ARBA" id="ARBA00022741"/>
    </source>
</evidence>
<keyword evidence="1" id="KW-0547">Nucleotide-binding</keyword>
<dbReference type="GO" id="GO:0016787">
    <property type="term" value="F:hydrolase activity"/>
    <property type="evidence" value="ECO:0007669"/>
    <property type="project" value="UniProtKB-KW"/>
</dbReference>
<dbReference type="InterPro" id="IPR048333">
    <property type="entry name" value="HA2_WH"/>
</dbReference>
<keyword evidence="2 7" id="KW-0378">Hydrolase</keyword>
<dbReference type="Pfam" id="PF00270">
    <property type="entry name" value="DEAD"/>
    <property type="match status" value="1"/>
</dbReference>
<dbReference type="PROSITE" id="PS51192">
    <property type="entry name" value="HELICASE_ATP_BIND_1"/>
    <property type="match status" value="1"/>
</dbReference>
<dbReference type="InterPro" id="IPR049614">
    <property type="entry name" value="HrpB_DEXH"/>
</dbReference>
<dbReference type="PIRSF" id="PIRSF005496">
    <property type="entry name" value="ATP_hel_hrpB"/>
    <property type="match status" value="1"/>
</dbReference>
<keyword evidence="3 7" id="KW-0347">Helicase</keyword>
<keyword evidence="4" id="KW-0067">ATP-binding</keyword>
<dbReference type="InterPro" id="IPR013689">
    <property type="entry name" value="RNA_helicase_ATP-dep_HrpB_C"/>
</dbReference>
<dbReference type="InterPro" id="IPR014001">
    <property type="entry name" value="Helicase_ATP-bd"/>
</dbReference>
<dbReference type="InterPro" id="IPR027417">
    <property type="entry name" value="P-loop_NTPase"/>
</dbReference>
<dbReference type="Pfam" id="PF00271">
    <property type="entry name" value="Helicase_C"/>
    <property type="match status" value="1"/>
</dbReference>
<dbReference type="Pfam" id="PF08482">
    <property type="entry name" value="HrpB_C"/>
    <property type="match status" value="1"/>
</dbReference>
<dbReference type="CDD" id="cd17990">
    <property type="entry name" value="DEXHc_HrpB"/>
    <property type="match status" value="1"/>
</dbReference>
<name>A0ABS5T1M6_9GAMM</name>
<dbReference type="Gene3D" id="3.40.50.300">
    <property type="entry name" value="P-loop containing nucleotide triphosphate hydrolases"/>
    <property type="match status" value="2"/>
</dbReference>
<dbReference type="PANTHER" id="PTHR43519:SF1">
    <property type="entry name" value="ATP-DEPENDENT RNA HELICASE HRPB"/>
    <property type="match status" value="1"/>
</dbReference>
<dbReference type="EC" id="3.6.4.13" evidence="7"/>
<keyword evidence="8" id="KW-1185">Reference proteome</keyword>
<dbReference type="SMART" id="SM00490">
    <property type="entry name" value="HELICc"/>
    <property type="match status" value="1"/>
</dbReference>
<dbReference type="InterPro" id="IPR001650">
    <property type="entry name" value="Helicase_C-like"/>
</dbReference>
<dbReference type="EMBL" id="JABBFO010000001">
    <property type="protein sequence ID" value="MBT0726231.1"/>
    <property type="molecule type" value="Genomic_DNA"/>
</dbReference>
<dbReference type="Proteomes" id="UP000786875">
    <property type="component" value="Unassembled WGS sequence"/>
</dbReference>
<dbReference type="PANTHER" id="PTHR43519">
    <property type="entry name" value="ATP-DEPENDENT RNA HELICASE HRPB"/>
    <property type="match status" value="1"/>
</dbReference>
<evidence type="ECO:0000256" key="3">
    <source>
        <dbReference type="ARBA" id="ARBA00022806"/>
    </source>
</evidence>
<evidence type="ECO:0000313" key="7">
    <source>
        <dbReference type="EMBL" id="MBT0726231.1"/>
    </source>
</evidence>
<dbReference type="NCBIfam" id="NF008662">
    <property type="entry name" value="PRK11664.1"/>
    <property type="match status" value="1"/>
</dbReference>
<dbReference type="GO" id="GO:0003724">
    <property type="term" value="F:RNA helicase activity"/>
    <property type="evidence" value="ECO:0007669"/>
    <property type="project" value="UniProtKB-EC"/>
</dbReference>
<dbReference type="SMART" id="SM00847">
    <property type="entry name" value="HA2"/>
    <property type="match status" value="1"/>
</dbReference>
<dbReference type="PROSITE" id="PS51194">
    <property type="entry name" value="HELICASE_CTER"/>
    <property type="match status" value="1"/>
</dbReference>
<dbReference type="SUPFAM" id="SSF52540">
    <property type="entry name" value="P-loop containing nucleoside triphosphate hydrolases"/>
    <property type="match status" value="1"/>
</dbReference>
<dbReference type="Pfam" id="PF04408">
    <property type="entry name" value="WHD_HA2"/>
    <property type="match status" value="1"/>
</dbReference>
<dbReference type="NCBIfam" id="TIGR01970">
    <property type="entry name" value="DEAH_box_HrpB"/>
    <property type="match status" value="1"/>
</dbReference>
<dbReference type="InterPro" id="IPR010225">
    <property type="entry name" value="HrpB"/>
</dbReference>
<dbReference type="InterPro" id="IPR007502">
    <property type="entry name" value="Helicase-assoc_dom"/>
</dbReference>
<evidence type="ECO:0000259" key="5">
    <source>
        <dbReference type="PROSITE" id="PS51192"/>
    </source>
</evidence>
<reference evidence="7 8" key="1">
    <citation type="submission" date="2020-04" db="EMBL/GenBank/DDBJ databases">
        <title>Genome sequencing of Rosenbergiella species.</title>
        <authorList>
            <person name="Alvarez-Perez S."/>
            <person name="Lievens B."/>
        </authorList>
    </citation>
    <scope>NUCLEOTIDE SEQUENCE [LARGE SCALE GENOMIC DNA]</scope>
    <source>
        <strain evidence="7 8">CdVSA20.1</strain>
    </source>
</reference>
<feature type="domain" description="Helicase ATP-binding" evidence="5">
    <location>
        <begin position="18"/>
        <end position="181"/>
    </location>
</feature>
<sequence length="813" mass="91203">MERILSLLPIHDVLDELLHSLIHSPQVILQAPPGAGKSTWLPIQLLQHLPLTGKIIMLEPRRVAAKNVAYRLAQCLGEVPGVTVGYRMRAEQCVGKETRLEVVTEGILTRRLQQDPMLEGVSLVIIDEFHERSLQADLALAFLLDIQNGLRDDLKLLIMSATLDNRRLAECLPDAPTIYSAGRYFPVERFYQALSSQRPFSTTLASKIIEVLKNEEGDMLVFLPGEREIHQVINEVAAHCPAGIALTPLYGALSIDEQQQALSVSMAGQRKVVFATNIAETSLTIEGIRLIIDSVLERVSLFDLRAGCHRLKTQFISQASMTQRAGRAGRIMSGKCWHLVTREQAERLAEQAVPEILRTELTGMLLNVLAWGCQDVASLQWIDLPPQAALRHAQGQLYQLGAVDLSGKLTAKGRRMANLGVAPRLAAMLVAAEGLEGSLSTAALLTAIIEQPERRGEGDLRDSLAAPSSLWNKRARQMTQRLGQTFTSVKPDSVIPLLLSAFADQMAYRRGTSHRFQLANGRGATLAYEHPLAGYTWLIALQLQLATDRHDASIQLAMPVTLDQIRCDAPELITFRHGLEWDERLARFTFWQHEVIGEIIISSRRAEKPDSRQLIAAYLTWVKDKGLTALPWDKPAIELRERLRFAQRWLPEIAWPSMADTDLQETLALWLTPELEKLPPTGDFSRINLYEALKAQLTWEQWQCLETEIPTKIRVPTGRYVAIDYTSPRAPLLSIKVQEMYGQSQELTLARGRVALVIELLSPAQRPIQITQDLAGFWQGSWREVQKEMKGRYPKHLWPDDPANTLPTIKTRK</sequence>
<gene>
    <name evidence="7" type="primary">hrpB</name>
    <name evidence="7" type="ORF">HGT73_02345</name>
</gene>